<name>A0ACC2B4G7_DIPCM</name>
<protein>
    <submittedName>
        <fullName evidence="1">Uncharacterized protein</fullName>
    </submittedName>
</protein>
<accession>A0ACC2B4G7</accession>
<proteinExistence type="predicted"/>
<organism evidence="1 2">
    <name type="scientific">Diphasiastrum complanatum</name>
    <name type="common">Issler's clubmoss</name>
    <name type="synonym">Lycopodium complanatum</name>
    <dbReference type="NCBI Taxonomy" id="34168"/>
    <lineage>
        <taxon>Eukaryota</taxon>
        <taxon>Viridiplantae</taxon>
        <taxon>Streptophyta</taxon>
        <taxon>Embryophyta</taxon>
        <taxon>Tracheophyta</taxon>
        <taxon>Lycopodiopsida</taxon>
        <taxon>Lycopodiales</taxon>
        <taxon>Lycopodiaceae</taxon>
        <taxon>Lycopodioideae</taxon>
        <taxon>Diphasiastrum</taxon>
    </lineage>
</organism>
<evidence type="ECO:0000313" key="1">
    <source>
        <dbReference type="EMBL" id="KAJ7524654.1"/>
    </source>
</evidence>
<gene>
    <name evidence="1" type="ORF">O6H91_17G014900</name>
</gene>
<sequence length="209" mass="23070">MAATTSEMALERLDLDDKTEIEADDWAEPPLRANLGLLSPAQKELAHMLVEQNQKHLFAHWPELGVEDYRKVDFFNQVEKLNVSYPGGLKAYISNARKLLADSKAGKNPFEGYTPLVPAGESLTYGDEKFINFEEAGLKEACKAAFVLVAGGLGERLGYNGIKVALPSEITTRTCFLHLYIESILALQNASLKITAGISTITSVLRDYY</sequence>
<evidence type="ECO:0000313" key="2">
    <source>
        <dbReference type="Proteomes" id="UP001162992"/>
    </source>
</evidence>
<dbReference type="Proteomes" id="UP001162992">
    <property type="component" value="Chromosome 17"/>
</dbReference>
<reference evidence="2" key="1">
    <citation type="journal article" date="2024" name="Proc. Natl. Acad. Sci. U.S.A.">
        <title>Extraordinary preservation of gene collinearity over three hundred million years revealed in homosporous lycophytes.</title>
        <authorList>
            <person name="Li C."/>
            <person name="Wickell D."/>
            <person name="Kuo L.Y."/>
            <person name="Chen X."/>
            <person name="Nie B."/>
            <person name="Liao X."/>
            <person name="Peng D."/>
            <person name="Ji J."/>
            <person name="Jenkins J."/>
            <person name="Williams M."/>
            <person name="Shu S."/>
            <person name="Plott C."/>
            <person name="Barry K."/>
            <person name="Rajasekar S."/>
            <person name="Grimwood J."/>
            <person name="Han X."/>
            <person name="Sun S."/>
            <person name="Hou Z."/>
            <person name="He W."/>
            <person name="Dai G."/>
            <person name="Sun C."/>
            <person name="Schmutz J."/>
            <person name="Leebens-Mack J.H."/>
            <person name="Li F.W."/>
            <person name="Wang L."/>
        </authorList>
    </citation>
    <scope>NUCLEOTIDE SEQUENCE [LARGE SCALE GENOMIC DNA]</scope>
    <source>
        <strain evidence="2">cv. PW_Plant_1</strain>
    </source>
</reference>
<keyword evidence="2" id="KW-1185">Reference proteome</keyword>
<comment type="caution">
    <text evidence="1">The sequence shown here is derived from an EMBL/GenBank/DDBJ whole genome shotgun (WGS) entry which is preliminary data.</text>
</comment>
<dbReference type="EMBL" id="CM055108">
    <property type="protein sequence ID" value="KAJ7524654.1"/>
    <property type="molecule type" value="Genomic_DNA"/>
</dbReference>